<dbReference type="InterPro" id="IPR050563">
    <property type="entry name" value="4-hydroxybenzoyl-CoA_TE"/>
</dbReference>
<proteinExistence type="inferred from homology"/>
<comment type="caution">
    <text evidence="4">The sequence shown here is derived from an EMBL/GenBank/DDBJ whole genome shotgun (WGS) entry which is preliminary data.</text>
</comment>
<keyword evidence="2" id="KW-0378">Hydrolase</keyword>
<dbReference type="Pfam" id="PF13279">
    <property type="entry name" value="4HBT_2"/>
    <property type="match status" value="1"/>
</dbReference>
<dbReference type="InterPro" id="IPR029069">
    <property type="entry name" value="HotDog_dom_sf"/>
</dbReference>
<gene>
    <name evidence="3" type="ORF">QS62_00400</name>
    <name evidence="4" type="ORF">QV09_09245</name>
</gene>
<dbReference type="EMBL" id="JTJU01000051">
    <property type="protein sequence ID" value="OBX08904.1"/>
    <property type="molecule type" value="Genomic_DNA"/>
</dbReference>
<evidence type="ECO:0008006" key="7">
    <source>
        <dbReference type="Google" id="ProtNLM"/>
    </source>
</evidence>
<dbReference type="PANTHER" id="PTHR31793">
    <property type="entry name" value="4-HYDROXYBENZOYL-COA THIOESTERASE FAMILY MEMBER"/>
    <property type="match status" value="1"/>
</dbReference>
<dbReference type="SUPFAM" id="SSF54637">
    <property type="entry name" value="Thioesterase/thiol ester dehydrase-isomerase"/>
    <property type="match status" value="1"/>
</dbReference>
<dbReference type="Gene3D" id="3.10.129.10">
    <property type="entry name" value="Hotdog Thioesterase"/>
    <property type="match status" value="1"/>
</dbReference>
<organism evidence="4 5">
    <name type="scientific">Gallibacterium salpingitidis</name>
    <dbReference type="NCBI Taxonomy" id="505341"/>
    <lineage>
        <taxon>Bacteria</taxon>
        <taxon>Pseudomonadati</taxon>
        <taxon>Pseudomonadota</taxon>
        <taxon>Gammaproteobacteria</taxon>
        <taxon>Pasteurellales</taxon>
        <taxon>Pasteurellaceae</taxon>
        <taxon>Gallibacterium</taxon>
    </lineage>
</organism>
<name>A0A1A7PWR4_9PAST</name>
<dbReference type="EMBL" id="JTJL01000001">
    <property type="protein sequence ID" value="OBW96438.1"/>
    <property type="molecule type" value="Genomic_DNA"/>
</dbReference>
<evidence type="ECO:0000256" key="2">
    <source>
        <dbReference type="ARBA" id="ARBA00022801"/>
    </source>
</evidence>
<protein>
    <recommendedName>
        <fullName evidence="7">Thioesterase</fullName>
    </recommendedName>
</protein>
<dbReference type="Proteomes" id="UP000092527">
    <property type="component" value="Unassembled WGS sequence"/>
</dbReference>
<sequence>MRKNNVLLNVRVACKPAFQDLDIMHVVWHGRYWQFIEQAREALFDYIGFGYGEMIKQGYQFPIVKADIKYIQPILLNQQFEVQADLLEYENQVKINFTFFDKASQTVLCKASSTQVAVAVGDKHLQFVTPDCFQQKVRSFLVK</sequence>
<dbReference type="STRING" id="505341.QV08_10060"/>
<evidence type="ECO:0000313" key="5">
    <source>
        <dbReference type="Proteomes" id="UP000092527"/>
    </source>
</evidence>
<dbReference type="RefSeq" id="WP_066104190.1">
    <property type="nucleotide sequence ID" value="NZ_CP103875.1"/>
</dbReference>
<dbReference type="OrthoDB" id="9800856at2"/>
<evidence type="ECO:0000313" key="3">
    <source>
        <dbReference type="EMBL" id="OBW96438.1"/>
    </source>
</evidence>
<dbReference type="Proteomes" id="UP000092649">
    <property type="component" value="Unassembled WGS sequence"/>
</dbReference>
<evidence type="ECO:0000256" key="1">
    <source>
        <dbReference type="ARBA" id="ARBA00005953"/>
    </source>
</evidence>
<reference evidence="5 6" key="1">
    <citation type="submission" date="2014-11" db="EMBL/GenBank/DDBJ databases">
        <title>Pan-genome of Gallibacterium spp.</title>
        <authorList>
            <person name="Kudirkiene E."/>
            <person name="Bojesen A.M."/>
        </authorList>
    </citation>
    <scope>NUCLEOTIDE SEQUENCE [LARGE SCALE GENOMIC DNA]</scope>
    <source>
        <strain evidence="4 5">18469/18</strain>
        <strain evidence="3 6">F150</strain>
    </source>
</reference>
<dbReference type="GO" id="GO:0047617">
    <property type="term" value="F:fatty acyl-CoA hydrolase activity"/>
    <property type="evidence" value="ECO:0007669"/>
    <property type="project" value="TreeGrafter"/>
</dbReference>
<accession>A0A1A7PWR4</accession>
<dbReference type="PANTHER" id="PTHR31793:SF27">
    <property type="entry name" value="NOVEL THIOESTERASE SUPERFAMILY DOMAIN AND SAPOSIN A-TYPE DOMAIN CONTAINING PROTEIN (0610012H03RIK)"/>
    <property type="match status" value="1"/>
</dbReference>
<evidence type="ECO:0000313" key="4">
    <source>
        <dbReference type="EMBL" id="OBX08904.1"/>
    </source>
</evidence>
<dbReference type="CDD" id="cd00586">
    <property type="entry name" value="4HBT"/>
    <property type="match status" value="1"/>
</dbReference>
<evidence type="ECO:0000313" key="6">
    <source>
        <dbReference type="Proteomes" id="UP000092649"/>
    </source>
</evidence>
<dbReference type="AlphaFoldDB" id="A0A1A7PWR4"/>
<keyword evidence="6" id="KW-1185">Reference proteome</keyword>
<comment type="similarity">
    <text evidence="1">Belongs to the 4-hydroxybenzoyl-CoA thioesterase family.</text>
</comment>